<accession>A0ACC2ZUL6</accession>
<evidence type="ECO:0000313" key="1">
    <source>
        <dbReference type="EMBL" id="KAJ9651318.1"/>
    </source>
</evidence>
<dbReference type="EMBL" id="JAPDRQ010000265">
    <property type="protein sequence ID" value="KAJ9651318.1"/>
    <property type="molecule type" value="Genomic_DNA"/>
</dbReference>
<dbReference type="Proteomes" id="UP001172386">
    <property type="component" value="Unassembled WGS sequence"/>
</dbReference>
<reference evidence="1" key="1">
    <citation type="submission" date="2022-10" db="EMBL/GenBank/DDBJ databases">
        <title>Culturing micro-colonial fungi from biological soil crusts in the Mojave desert and describing Neophaeococcomyces mojavensis, and introducing the new genera and species Taxawa tesnikishii.</title>
        <authorList>
            <person name="Kurbessoian T."/>
            <person name="Stajich J.E."/>
        </authorList>
    </citation>
    <scope>NUCLEOTIDE SEQUENCE</scope>
    <source>
        <strain evidence="1">JES_112</strain>
    </source>
</reference>
<comment type="caution">
    <text evidence="1">The sequence shown here is derived from an EMBL/GenBank/DDBJ whole genome shotgun (WGS) entry which is preliminary data.</text>
</comment>
<name>A0ACC2ZUL6_9EURO</name>
<evidence type="ECO:0000313" key="2">
    <source>
        <dbReference type="Proteomes" id="UP001172386"/>
    </source>
</evidence>
<organism evidence="1 2">
    <name type="scientific">Neophaeococcomyces mojaviensis</name>
    <dbReference type="NCBI Taxonomy" id="3383035"/>
    <lineage>
        <taxon>Eukaryota</taxon>
        <taxon>Fungi</taxon>
        <taxon>Dikarya</taxon>
        <taxon>Ascomycota</taxon>
        <taxon>Pezizomycotina</taxon>
        <taxon>Eurotiomycetes</taxon>
        <taxon>Chaetothyriomycetidae</taxon>
        <taxon>Chaetothyriales</taxon>
        <taxon>Chaetothyriales incertae sedis</taxon>
        <taxon>Neophaeococcomyces</taxon>
    </lineage>
</organism>
<keyword evidence="2" id="KW-1185">Reference proteome</keyword>
<protein>
    <submittedName>
        <fullName evidence="1">Uncharacterized protein</fullName>
    </submittedName>
</protein>
<feature type="non-terminal residue" evidence="1">
    <location>
        <position position="71"/>
    </location>
</feature>
<gene>
    <name evidence="1" type="ORF">H2198_009412</name>
</gene>
<proteinExistence type="predicted"/>
<sequence>MRPSSTYEPSNARPRKASNEQAPAVSSTPSTFFLARESDLNRQSTAPSLSQDPSPVRTLKETLEEASLEIK</sequence>